<keyword evidence="3" id="KW-0813">Transport</keyword>
<name>A0ABP6S051_9PSEU</name>
<gene>
    <name evidence="10" type="ORF">GCM10020366_60430</name>
</gene>
<keyword evidence="5 9" id="KW-0812">Transmembrane</keyword>
<comment type="similarity">
    <text evidence="2">Belongs to the autoinducer-2 exporter (AI-2E) (TC 2.A.86) family.</text>
</comment>
<dbReference type="PANTHER" id="PTHR21716">
    <property type="entry name" value="TRANSMEMBRANE PROTEIN"/>
    <property type="match status" value="1"/>
</dbReference>
<feature type="compositionally biased region" description="Basic and acidic residues" evidence="8">
    <location>
        <begin position="382"/>
        <end position="398"/>
    </location>
</feature>
<dbReference type="InterPro" id="IPR002549">
    <property type="entry name" value="AI-2E-like"/>
</dbReference>
<evidence type="ECO:0000256" key="1">
    <source>
        <dbReference type="ARBA" id="ARBA00004651"/>
    </source>
</evidence>
<evidence type="ECO:0000256" key="2">
    <source>
        <dbReference type="ARBA" id="ARBA00009773"/>
    </source>
</evidence>
<comment type="subcellular location">
    <subcellularLocation>
        <location evidence="1">Cell membrane</location>
        <topology evidence="1">Multi-pass membrane protein</topology>
    </subcellularLocation>
</comment>
<evidence type="ECO:0000256" key="9">
    <source>
        <dbReference type="SAM" id="Phobius"/>
    </source>
</evidence>
<reference evidence="11" key="1">
    <citation type="journal article" date="2019" name="Int. J. Syst. Evol. Microbiol.">
        <title>The Global Catalogue of Microorganisms (GCM) 10K type strain sequencing project: providing services to taxonomists for standard genome sequencing and annotation.</title>
        <authorList>
            <consortium name="The Broad Institute Genomics Platform"/>
            <consortium name="The Broad Institute Genome Sequencing Center for Infectious Disease"/>
            <person name="Wu L."/>
            <person name="Ma J."/>
        </authorList>
    </citation>
    <scope>NUCLEOTIDE SEQUENCE [LARGE SCALE GENOMIC DNA]</scope>
    <source>
        <strain evidence="11">JCM 9687</strain>
    </source>
</reference>
<dbReference type="Proteomes" id="UP001500483">
    <property type="component" value="Unassembled WGS sequence"/>
</dbReference>
<dbReference type="RefSeq" id="WP_258344450.1">
    <property type="nucleotide sequence ID" value="NZ_BAAAYK010000038.1"/>
</dbReference>
<evidence type="ECO:0000256" key="4">
    <source>
        <dbReference type="ARBA" id="ARBA00022475"/>
    </source>
</evidence>
<keyword evidence="7 9" id="KW-0472">Membrane</keyword>
<evidence type="ECO:0000256" key="8">
    <source>
        <dbReference type="SAM" id="MobiDB-lite"/>
    </source>
</evidence>
<feature type="transmembrane region" description="Helical" evidence="9">
    <location>
        <begin position="221"/>
        <end position="243"/>
    </location>
</feature>
<feature type="transmembrane region" description="Helical" evidence="9">
    <location>
        <begin position="275"/>
        <end position="296"/>
    </location>
</feature>
<dbReference type="PANTHER" id="PTHR21716:SF53">
    <property type="entry name" value="PERMEASE PERM-RELATED"/>
    <property type="match status" value="1"/>
</dbReference>
<keyword evidence="11" id="KW-1185">Reference proteome</keyword>
<evidence type="ECO:0000256" key="6">
    <source>
        <dbReference type="ARBA" id="ARBA00022989"/>
    </source>
</evidence>
<accession>A0ABP6S051</accession>
<feature type="transmembrane region" description="Helical" evidence="9">
    <location>
        <begin position="249"/>
        <end position="268"/>
    </location>
</feature>
<keyword evidence="4" id="KW-1003">Cell membrane</keyword>
<dbReference type="Pfam" id="PF01594">
    <property type="entry name" value="AI-2E_transport"/>
    <property type="match status" value="1"/>
</dbReference>
<comment type="caution">
    <text evidence="10">The sequence shown here is derived from an EMBL/GenBank/DDBJ whole genome shotgun (WGS) entry which is preliminary data.</text>
</comment>
<feature type="transmembrane region" description="Helical" evidence="9">
    <location>
        <begin position="20"/>
        <end position="41"/>
    </location>
</feature>
<evidence type="ECO:0000313" key="10">
    <source>
        <dbReference type="EMBL" id="GAA3364464.1"/>
    </source>
</evidence>
<proteinExistence type="inferred from homology"/>
<evidence type="ECO:0000313" key="11">
    <source>
        <dbReference type="Proteomes" id="UP001500483"/>
    </source>
</evidence>
<sequence length="420" mass="43202">MSNAKIAPPDDAAAHVPRVLRVTAAVCWRLLVVLGMLYVLSLALGRLYVVVIPVAIALLLAALLAPAVSWLARRKVPRAIATAVVLVGGLALVGGVLTFVINAFINGFPELQREILRSLGQIRGWLLQGPLHLREEQIDEYLGQAARWLQENQAALTSGALSTASTFGNFLTGLVLALFTLIFFLHDGRRVWLFLIGLVPSHVRGRVDVAGIRGFASLVGYVRATALVAVADAVGIGIGLTLIGVPLALPLSALVFLGGFVPIVGAVASGSVAVLVALVTSGWVNALLVVLVVLLVQQVEGHILQPLLLGRAVQVHALAVVLAISAGVVLGGIVGALLAVPVVAVLNSAIRSLTAGEDESTPVEATDPHEAEPPAPDSAADGAERDDAGESGAERRSDGGSGKSSAGGPADSVGPDSDSR</sequence>
<feature type="transmembrane region" description="Helical" evidence="9">
    <location>
        <begin position="316"/>
        <end position="346"/>
    </location>
</feature>
<evidence type="ECO:0000256" key="7">
    <source>
        <dbReference type="ARBA" id="ARBA00023136"/>
    </source>
</evidence>
<dbReference type="EMBL" id="BAAAYK010000038">
    <property type="protein sequence ID" value="GAA3364464.1"/>
    <property type="molecule type" value="Genomic_DNA"/>
</dbReference>
<organism evidence="10 11">
    <name type="scientific">Saccharopolyspora gregorii</name>
    <dbReference type="NCBI Taxonomy" id="33914"/>
    <lineage>
        <taxon>Bacteria</taxon>
        <taxon>Bacillati</taxon>
        <taxon>Actinomycetota</taxon>
        <taxon>Actinomycetes</taxon>
        <taxon>Pseudonocardiales</taxon>
        <taxon>Pseudonocardiaceae</taxon>
        <taxon>Saccharopolyspora</taxon>
    </lineage>
</organism>
<feature type="transmembrane region" description="Helical" evidence="9">
    <location>
        <begin position="47"/>
        <end position="72"/>
    </location>
</feature>
<feature type="transmembrane region" description="Helical" evidence="9">
    <location>
        <begin position="79"/>
        <end position="105"/>
    </location>
</feature>
<evidence type="ECO:0000256" key="5">
    <source>
        <dbReference type="ARBA" id="ARBA00022692"/>
    </source>
</evidence>
<evidence type="ECO:0000256" key="3">
    <source>
        <dbReference type="ARBA" id="ARBA00022448"/>
    </source>
</evidence>
<feature type="region of interest" description="Disordered" evidence="8">
    <location>
        <begin position="356"/>
        <end position="420"/>
    </location>
</feature>
<keyword evidence="6 9" id="KW-1133">Transmembrane helix</keyword>
<protein>
    <submittedName>
        <fullName evidence="10">AI-2E family transporter</fullName>
    </submittedName>
</protein>
<feature type="transmembrane region" description="Helical" evidence="9">
    <location>
        <begin position="167"/>
        <end position="185"/>
    </location>
</feature>
<feature type="compositionally biased region" description="Low complexity" evidence="8">
    <location>
        <begin position="403"/>
        <end position="412"/>
    </location>
</feature>